<dbReference type="OrthoDB" id="10072397at2759"/>
<dbReference type="EnsemblMetazoa" id="XM_038203868.1">
    <property type="protein sequence ID" value="XP_038059796.1"/>
    <property type="gene ID" value="LOC119730824"/>
</dbReference>
<sequence>MSSSEKVSHQESSGGLGQMVSQRLSPSLIDLQHLSEEERNIIFSVLDRDEQLRQHDQERVKKRSRMLKNELHDLRKKGAVNAADENDNARVCIRCREPLGLLFNTGDSCPKCQHKVCKACQVTLPSGTRWLCSVCHKNMQLQLETGEWHFSQLQVDQVPLFGSDLVKASLAKAKHSLTDPTTIPVLTASDLRSDSRSSLQGKKRSDPGKGRHHKGRQDSRTSSDYTTSRQSSQRSARYDNSSSGPNSPAASLKISSRVSSSLTGNTSPSEVYSEPEDYPRGGGRNKWKKVAAVSQAGGRFFKRKGDGKSKTSLQQTRTHNRSNSSGSEPVSVTDSSEVDGVLEPISGFTFQRVSFRKDRKGSGKQDSSKDTTDQAHQVYESLSSDKGACIFSDSGLDDSMCSGQTGTSSPSDSQSPSPWEMVSMYEAKENLLSSGTSPSSGPPSRTYMRQGSDMTVDSCTQTIPTKHLASGGQAACPLEDHSADRNSPAHVDLMDQIALHEYYLDMLGGTQNNETGFLLKDLHSNGNITQRQIIRPQPARGAIDRSQSPKTVLKISPNSAFTSVSEIRKSPEGRESTFTEPVTHSTGSFAPILNPDPPRQDSIDVAYSLNSLYLEHEVGLFSPSQQVWQDLNKNILGEDVFSPPVLDLRPGTSSSILQASSSSNQNPTDKDTYLPHTKRPSITDFSSSDSGTTPSDESDSLCELELDWDLRASSPDFQEVQLQTKLKKNQDLMRELMKEAHNKTPEFFLKTASVSPDTVSMNSKPCRETVEVPHPEPHRSSQPPANQFPLQSQVNEKSVLGQYASSGTDDADLSSSVSSWIDSDPSSDDNIPGSLSTFTPAPSSVAASGSIDKPANLSKPTSKKRVIARPDWAAMKVQQWKASSIPSKSFRMKRPGGRSEAFHAPKVVSSGPVLITQKNKGMYVVNPGSDDEDSYSDSSSDETDSDVEPAKRSHPRKIPGRGGSDHLKYSYCSSSDSELSTILEVSEDDQSGLSVDSGPVKPVLFTMADVVIPSIVVSEKYGLSSTEEDADDEAENPDLLNPEYEPKTDWAETV</sequence>
<proteinExistence type="predicted"/>
<feature type="region of interest" description="Disordered" evidence="1">
    <location>
        <begin position="1"/>
        <end position="20"/>
    </location>
</feature>
<dbReference type="InterPro" id="IPR010911">
    <property type="entry name" value="Rab_BD"/>
</dbReference>
<dbReference type="AlphaFoldDB" id="A0A914A7N4"/>
<dbReference type="InterPro" id="IPR039032">
    <property type="entry name" value="Rim-like"/>
</dbReference>
<feature type="region of interest" description="Disordered" evidence="1">
    <location>
        <begin position="356"/>
        <end position="375"/>
    </location>
</feature>
<feature type="compositionally biased region" description="Basic and acidic residues" evidence="1">
    <location>
        <begin position="360"/>
        <end position="373"/>
    </location>
</feature>
<dbReference type="Gene3D" id="3.30.40.10">
    <property type="entry name" value="Zinc/RING finger domain, C3HC4 (zinc finger)"/>
    <property type="match status" value="1"/>
</dbReference>
<dbReference type="InterPro" id="IPR041282">
    <property type="entry name" value="FYVE_2"/>
</dbReference>
<feature type="compositionally biased region" description="Acidic residues" evidence="1">
    <location>
        <begin position="929"/>
        <end position="947"/>
    </location>
</feature>
<dbReference type="GO" id="GO:0031267">
    <property type="term" value="F:small GTPase binding"/>
    <property type="evidence" value="ECO:0007669"/>
    <property type="project" value="InterPro"/>
</dbReference>
<dbReference type="RefSeq" id="XP_038059798.1">
    <property type="nucleotide sequence ID" value="XM_038203870.1"/>
</dbReference>
<feature type="region of interest" description="Disordered" evidence="1">
    <location>
        <begin position="188"/>
        <end position="338"/>
    </location>
</feature>
<feature type="compositionally biased region" description="Basic and acidic residues" evidence="1">
    <location>
        <begin position="566"/>
        <end position="577"/>
    </location>
</feature>
<dbReference type="EnsemblMetazoa" id="XM_038203869.1">
    <property type="protein sequence ID" value="XP_038059797.1"/>
    <property type="gene ID" value="LOC119730824"/>
</dbReference>
<dbReference type="InterPro" id="IPR011011">
    <property type="entry name" value="Znf_FYVE_PHD"/>
</dbReference>
<feature type="compositionally biased region" description="Low complexity" evidence="1">
    <location>
        <begin position="1"/>
        <end position="13"/>
    </location>
</feature>
<evidence type="ECO:0000313" key="3">
    <source>
        <dbReference type="EnsemblMetazoa" id="XP_038059798.1"/>
    </source>
</evidence>
<dbReference type="Pfam" id="PF02318">
    <property type="entry name" value="FYVE_2"/>
    <property type="match status" value="1"/>
</dbReference>
<feature type="domain" description="RabBD" evidence="2">
    <location>
        <begin position="28"/>
        <end position="152"/>
    </location>
</feature>
<feature type="compositionally biased region" description="Low complexity" evidence="1">
    <location>
        <begin position="813"/>
        <end position="824"/>
    </location>
</feature>
<dbReference type="SUPFAM" id="SSF57903">
    <property type="entry name" value="FYVE/PHD zinc finger"/>
    <property type="match status" value="1"/>
</dbReference>
<feature type="compositionally biased region" description="Polar residues" evidence="1">
    <location>
        <begin position="683"/>
        <end position="695"/>
    </location>
</feature>
<dbReference type="RefSeq" id="XP_038059797.1">
    <property type="nucleotide sequence ID" value="XM_038203869.1"/>
</dbReference>
<protein>
    <recommendedName>
        <fullName evidence="2">RabBD domain-containing protein</fullName>
    </recommendedName>
</protein>
<keyword evidence="4" id="KW-1185">Reference proteome</keyword>
<dbReference type="RefSeq" id="XP_038059799.1">
    <property type="nucleotide sequence ID" value="XM_038203871.1"/>
</dbReference>
<feature type="region of interest" description="Disordered" evidence="1">
    <location>
        <begin position="755"/>
        <end position="788"/>
    </location>
</feature>
<dbReference type="GO" id="GO:0006886">
    <property type="term" value="P:intracellular protein transport"/>
    <property type="evidence" value="ECO:0007669"/>
    <property type="project" value="InterPro"/>
</dbReference>
<feature type="region of interest" description="Disordered" evidence="1">
    <location>
        <begin position="431"/>
        <end position="452"/>
    </location>
</feature>
<feature type="compositionally biased region" description="Basic and acidic residues" evidence="1">
    <location>
        <begin position="1044"/>
        <end position="1054"/>
    </location>
</feature>
<name>A0A914A7N4_PATMI</name>
<dbReference type="GO" id="GO:0044325">
    <property type="term" value="F:transmembrane transporter binding"/>
    <property type="evidence" value="ECO:0007669"/>
    <property type="project" value="TreeGrafter"/>
</dbReference>
<feature type="region of interest" description="Disordered" evidence="1">
    <location>
        <begin position="804"/>
        <end position="865"/>
    </location>
</feature>
<dbReference type="PANTHER" id="PTHR12157:SF21">
    <property type="entry name" value="RAB3 INTERACTING MOLECULE, ISOFORM F"/>
    <property type="match status" value="1"/>
</dbReference>
<accession>A0A914A7N4</accession>
<feature type="compositionally biased region" description="Polar residues" evidence="1">
    <location>
        <begin position="833"/>
        <end position="847"/>
    </location>
</feature>
<feature type="compositionally biased region" description="Low complexity" evidence="1">
    <location>
        <begin position="433"/>
        <end position="444"/>
    </location>
</feature>
<feature type="compositionally biased region" description="Low complexity" evidence="1">
    <location>
        <begin position="222"/>
        <end position="261"/>
    </location>
</feature>
<dbReference type="EnsemblMetazoa" id="XM_038203871.1">
    <property type="protein sequence ID" value="XP_038059799.1"/>
    <property type="gene ID" value="LOC119730824"/>
</dbReference>
<feature type="region of interest" description="Disordered" evidence="1">
    <location>
        <begin position="923"/>
        <end position="972"/>
    </location>
</feature>
<evidence type="ECO:0000259" key="2">
    <source>
        <dbReference type="PROSITE" id="PS50916"/>
    </source>
</evidence>
<dbReference type="GO" id="GO:0042391">
    <property type="term" value="P:regulation of membrane potential"/>
    <property type="evidence" value="ECO:0007669"/>
    <property type="project" value="TreeGrafter"/>
</dbReference>
<dbReference type="CDD" id="cd15747">
    <property type="entry name" value="FYVE_Slp3_4_5"/>
    <property type="match status" value="1"/>
</dbReference>
<feature type="region of interest" description="Disordered" evidence="1">
    <location>
        <begin position="1022"/>
        <end position="1054"/>
    </location>
</feature>
<feature type="compositionally biased region" description="Polar residues" evidence="1">
    <location>
        <begin position="578"/>
        <end position="588"/>
    </location>
</feature>
<dbReference type="PANTHER" id="PTHR12157">
    <property type="entry name" value="REGULATING SYNAPTIC MEMBRANE EXOCYTOSIS PROTEIN"/>
    <property type="match status" value="1"/>
</dbReference>
<dbReference type="Proteomes" id="UP000887568">
    <property type="component" value="Unplaced"/>
</dbReference>
<feature type="compositionally biased region" description="Acidic residues" evidence="1">
    <location>
        <begin position="1026"/>
        <end position="1036"/>
    </location>
</feature>
<feature type="compositionally biased region" description="Low complexity" evidence="1">
    <location>
        <begin position="653"/>
        <end position="663"/>
    </location>
</feature>
<feature type="region of interest" description="Disordered" evidence="1">
    <location>
        <begin position="564"/>
        <end position="597"/>
    </location>
</feature>
<dbReference type="GO" id="GO:0006887">
    <property type="term" value="P:exocytosis"/>
    <property type="evidence" value="ECO:0007669"/>
    <property type="project" value="InterPro"/>
</dbReference>
<feature type="compositionally biased region" description="Polar residues" evidence="1">
    <location>
        <begin position="311"/>
        <end position="335"/>
    </location>
</feature>
<reference evidence="3" key="1">
    <citation type="submission" date="2022-11" db="UniProtKB">
        <authorList>
            <consortium name="EnsemblMetazoa"/>
        </authorList>
    </citation>
    <scope>IDENTIFICATION</scope>
</reference>
<feature type="region of interest" description="Disordered" evidence="1">
    <location>
        <begin position="651"/>
        <end position="700"/>
    </location>
</feature>
<dbReference type="GeneID" id="119730824"/>
<organism evidence="3 4">
    <name type="scientific">Patiria miniata</name>
    <name type="common">Bat star</name>
    <name type="synonym">Asterina miniata</name>
    <dbReference type="NCBI Taxonomy" id="46514"/>
    <lineage>
        <taxon>Eukaryota</taxon>
        <taxon>Metazoa</taxon>
        <taxon>Echinodermata</taxon>
        <taxon>Eleutherozoa</taxon>
        <taxon>Asterozoa</taxon>
        <taxon>Asteroidea</taxon>
        <taxon>Valvatacea</taxon>
        <taxon>Valvatida</taxon>
        <taxon>Asterinidae</taxon>
        <taxon>Patiria</taxon>
    </lineage>
</organism>
<dbReference type="EnsemblMetazoa" id="XM_038203870.1">
    <property type="protein sequence ID" value="XP_038059798.1"/>
    <property type="gene ID" value="LOC119730824"/>
</dbReference>
<dbReference type="InterPro" id="IPR013083">
    <property type="entry name" value="Znf_RING/FYVE/PHD"/>
</dbReference>
<dbReference type="RefSeq" id="XP_038059796.1">
    <property type="nucleotide sequence ID" value="XM_038203868.1"/>
</dbReference>
<evidence type="ECO:0000256" key="1">
    <source>
        <dbReference type="SAM" id="MobiDB-lite"/>
    </source>
</evidence>
<evidence type="ECO:0000313" key="4">
    <source>
        <dbReference type="Proteomes" id="UP000887568"/>
    </source>
</evidence>
<feature type="compositionally biased region" description="Basic and acidic residues" evidence="1">
    <location>
        <begin position="765"/>
        <end position="779"/>
    </location>
</feature>
<dbReference type="PROSITE" id="PS50916">
    <property type="entry name" value="RABBD"/>
    <property type="match status" value="1"/>
</dbReference>
<dbReference type="FunFam" id="3.30.40.10:FF:000018">
    <property type="entry name" value="Synaptotagmin-like 5, isoform CRA_a"/>
    <property type="match status" value="1"/>
</dbReference>
<dbReference type="GO" id="GO:0016020">
    <property type="term" value="C:membrane"/>
    <property type="evidence" value="ECO:0007669"/>
    <property type="project" value="InterPro"/>
</dbReference>